<name>A0ACB8S5N8_9AGAM</name>
<accession>A0ACB8S5N8</accession>
<dbReference type="Proteomes" id="UP000814033">
    <property type="component" value="Unassembled WGS sequence"/>
</dbReference>
<evidence type="ECO:0000313" key="2">
    <source>
        <dbReference type="Proteomes" id="UP000814033"/>
    </source>
</evidence>
<sequence length="92" mass="10527">MGGAAPHPFPTRIPHRPPSHIYRSRHCRTSHSHPHFSHRRASARETRHAGAAEWGYLSISCCWNLHGKCVDRSCSIPYHVSRRHSPRMQTGN</sequence>
<organism evidence="1 2">
    <name type="scientific">Auriscalpium vulgare</name>
    <dbReference type="NCBI Taxonomy" id="40419"/>
    <lineage>
        <taxon>Eukaryota</taxon>
        <taxon>Fungi</taxon>
        <taxon>Dikarya</taxon>
        <taxon>Basidiomycota</taxon>
        <taxon>Agaricomycotina</taxon>
        <taxon>Agaricomycetes</taxon>
        <taxon>Russulales</taxon>
        <taxon>Auriscalpiaceae</taxon>
        <taxon>Auriscalpium</taxon>
    </lineage>
</organism>
<proteinExistence type="predicted"/>
<keyword evidence="2" id="KW-1185">Reference proteome</keyword>
<evidence type="ECO:0000313" key="1">
    <source>
        <dbReference type="EMBL" id="KAI0051799.1"/>
    </source>
</evidence>
<reference evidence="1" key="1">
    <citation type="submission" date="2021-02" db="EMBL/GenBank/DDBJ databases">
        <authorList>
            <consortium name="DOE Joint Genome Institute"/>
            <person name="Ahrendt S."/>
            <person name="Looney B.P."/>
            <person name="Miyauchi S."/>
            <person name="Morin E."/>
            <person name="Drula E."/>
            <person name="Courty P.E."/>
            <person name="Chicoki N."/>
            <person name="Fauchery L."/>
            <person name="Kohler A."/>
            <person name="Kuo A."/>
            <person name="Labutti K."/>
            <person name="Pangilinan J."/>
            <person name="Lipzen A."/>
            <person name="Riley R."/>
            <person name="Andreopoulos W."/>
            <person name="He G."/>
            <person name="Johnson J."/>
            <person name="Barry K.W."/>
            <person name="Grigoriev I.V."/>
            <person name="Nagy L."/>
            <person name="Hibbett D."/>
            <person name="Henrissat B."/>
            <person name="Matheny P.B."/>
            <person name="Labbe J."/>
            <person name="Martin F."/>
        </authorList>
    </citation>
    <scope>NUCLEOTIDE SEQUENCE</scope>
    <source>
        <strain evidence="1">FP105234-sp</strain>
    </source>
</reference>
<protein>
    <submittedName>
        <fullName evidence="1">Uncharacterized protein</fullName>
    </submittedName>
</protein>
<reference evidence="1" key="2">
    <citation type="journal article" date="2022" name="New Phytol.">
        <title>Evolutionary transition to the ectomycorrhizal habit in the genomes of a hyperdiverse lineage of mushroom-forming fungi.</title>
        <authorList>
            <person name="Looney B."/>
            <person name="Miyauchi S."/>
            <person name="Morin E."/>
            <person name="Drula E."/>
            <person name="Courty P.E."/>
            <person name="Kohler A."/>
            <person name="Kuo A."/>
            <person name="LaButti K."/>
            <person name="Pangilinan J."/>
            <person name="Lipzen A."/>
            <person name="Riley R."/>
            <person name="Andreopoulos W."/>
            <person name="He G."/>
            <person name="Johnson J."/>
            <person name="Nolan M."/>
            <person name="Tritt A."/>
            <person name="Barry K.W."/>
            <person name="Grigoriev I.V."/>
            <person name="Nagy L.G."/>
            <person name="Hibbett D."/>
            <person name="Henrissat B."/>
            <person name="Matheny P.B."/>
            <person name="Labbe J."/>
            <person name="Martin F.M."/>
        </authorList>
    </citation>
    <scope>NUCLEOTIDE SEQUENCE</scope>
    <source>
        <strain evidence="1">FP105234-sp</strain>
    </source>
</reference>
<gene>
    <name evidence="1" type="ORF">FA95DRAFT_138446</name>
</gene>
<comment type="caution">
    <text evidence="1">The sequence shown here is derived from an EMBL/GenBank/DDBJ whole genome shotgun (WGS) entry which is preliminary data.</text>
</comment>
<dbReference type="EMBL" id="MU275849">
    <property type="protein sequence ID" value="KAI0051799.1"/>
    <property type="molecule type" value="Genomic_DNA"/>
</dbReference>